<proteinExistence type="predicted"/>
<dbReference type="PANTHER" id="PTHR46068">
    <property type="entry name" value="PROTEIN CBG27172"/>
    <property type="match status" value="1"/>
</dbReference>
<evidence type="ECO:0000313" key="3">
    <source>
        <dbReference type="Proteomes" id="UP000192578"/>
    </source>
</evidence>
<reference evidence="3" key="1">
    <citation type="submission" date="2017-01" db="EMBL/GenBank/DDBJ databases">
        <title>Comparative genomics of anhydrobiosis in the tardigrade Hypsibius dujardini.</title>
        <authorList>
            <person name="Yoshida Y."/>
            <person name="Koutsovoulos G."/>
            <person name="Laetsch D."/>
            <person name="Stevens L."/>
            <person name="Kumar S."/>
            <person name="Horikawa D."/>
            <person name="Ishino K."/>
            <person name="Komine S."/>
            <person name="Tomita M."/>
            <person name="Blaxter M."/>
            <person name="Arakawa K."/>
        </authorList>
    </citation>
    <scope>NUCLEOTIDE SEQUENCE [LARGE SCALE GENOMIC DNA]</scope>
    <source>
        <strain evidence="3">Z151</strain>
    </source>
</reference>
<dbReference type="PANTHER" id="PTHR46068:SF1">
    <property type="entry name" value="TRANSPOSASE IS30-LIKE HTH DOMAIN-CONTAINING PROTEIN"/>
    <property type="match status" value="1"/>
</dbReference>
<dbReference type="OrthoDB" id="616263at2759"/>
<dbReference type="InterPro" id="IPR036397">
    <property type="entry name" value="RNaseH_sf"/>
</dbReference>
<protein>
    <recommendedName>
        <fullName evidence="4">Mariner Mos1 transposase</fullName>
    </recommendedName>
</protein>
<name>A0A9X6RNV5_HYPEX</name>
<evidence type="ECO:0000256" key="1">
    <source>
        <dbReference type="ARBA" id="ARBA00004123"/>
    </source>
</evidence>
<evidence type="ECO:0008006" key="4">
    <source>
        <dbReference type="Google" id="ProtNLM"/>
    </source>
</evidence>
<dbReference type="Proteomes" id="UP000192578">
    <property type="component" value="Unassembled WGS sequence"/>
</dbReference>
<dbReference type="Gene3D" id="3.30.420.10">
    <property type="entry name" value="Ribonuclease H-like superfamily/Ribonuclease H"/>
    <property type="match status" value="1"/>
</dbReference>
<dbReference type="GO" id="GO:0005634">
    <property type="term" value="C:nucleus"/>
    <property type="evidence" value="ECO:0007669"/>
    <property type="project" value="UniProtKB-SubCell"/>
</dbReference>
<keyword evidence="3" id="KW-1185">Reference proteome</keyword>
<dbReference type="GO" id="GO:0003676">
    <property type="term" value="F:nucleic acid binding"/>
    <property type="evidence" value="ECO:0007669"/>
    <property type="project" value="InterPro"/>
</dbReference>
<dbReference type="AlphaFoldDB" id="A0A9X6RNV5"/>
<gene>
    <name evidence="2" type="ORF">BV898_18801</name>
</gene>
<comment type="subcellular location">
    <subcellularLocation>
        <location evidence="1">Nucleus</location>
    </subcellularLocation>
</comment>
<organism evidence="2 3">
    <name type="scientific">Hypsibius exemplaris</name>
    <name type="common">Freshwater tardigrade</name>
    <dbReference type="NCBI Taxonomy" id="2072580"/>
    <lineage>
        <taxon>Eukaryota</taxon>
        <taxon>Metazoa</taxon>
        <taxon>Ecdysozoa</taxon>
        <taxon>Tardigrada</taxon>
        <taxon>Eutardigrada</taxon>
        <taxon>Parachela</taxon>
        <taxon>Hypsibioidea</taxon>
        <taxon>Hypsibiidae</taxon>
        <taxon>Hypsibius</taxon>
    </lineage>
</organism>
<comment type="caution">
    <text evidence="2">The sequence shown here is derived from an EMBL/GenBank/DDBJ whole genome shotgun (WGS) entry which is preliminary data.</text>
</comment>
<dbReference type="SUPFAM" id="SSF46689">
    <property type="entry name" value="Homeodomain-like"/>
    <property type="match status" value="1"/>
</dbReference>
<sequence>MYPPISSDLRGLILALGALNWSSRLILKELNRQNFDVSQSTVSHVLKNDNNGGESQAINELGENWRRRPRVCTPRMVKKVQNLLASDNPLPKIEMARRVGVSEATIRRLADGRLEKKKLKKVKVHYLTAAAILQRSLRALPFYDLIKDDQFMWVFSMDEAMLPLDYENGQSEYYYDSKNVEERRKNVPVFIKSPSHPQQRMYAAGFGWKGQFRLYVVEPKAKVNAAYFIEKILSPIMLVDVPKLYGKREAKNVILHMDSARSHTAKPVYEWLDAHKIKYFTKDQWLANSPEVSPMDFFANGYFKSQLAKRKYTCMAGMLKAANEEWDAIPKEMFRNALRSWPDRVLAIHKAKGHHAPNY</sequence>
<dbReference type="EMBL" id="MTYJ01000401">
    <property type="protein sequence ID" value="OWA54397.1"/>
    <property type="molecule type" value="Genomic_DNA"/>
</dbReference>
<dbReference type="InterPro" id="IPR009057">
    <property type="entry name" value="Homeodomain-like_sf"/>
</dbReference>
<accession>A0A9X6RNV5</accession>
<evidence type="ECO:0000313" key="2">
    <source>
        <dbReference type="EMBL" id="OWA54397.1"/>
    </source>
</evidence>